<comment type="caution">
    <text evidence="10">Lacks conserved residue(s) required for the propagation of feature annotation.</text>
</comment>
<dbReference type="EMBL" id="KI669498">
    <property type="protein sequence ID" value="OCF35734.1"/>
    <property type="molecule type" value="Genomic_DNA"/>
</dbReference>
<evidence type="ECO:0000256" key="7">
    <source>
        <dbReference type="ARBA" id="ARBA00022989"/>
    </source>
</evidence>
<comment type="function">
    <text evidence="1 10">Involved in cell fusion during mating by stabilizing the plasma membrane fusion event.</text>
</comment>
<dbReference type="Proteomes" id="UP000092666">
    <property type="component" value="Unassembled WGS sequence"/>
</dbReference>
<feature type="region of interest" description="Disordered" evidence="11">
    <location>
        <begin position="964"/>
        <end position="1000"/>
    </location>
</feature>
<accession>A0A1B9GXH3</accession>
<protein>
    <recommendedName>
        <fullName evidence="10">Plasma membrane fusion protein PRM1</fullName>
    </recommendedName>
</protein>
<sequence>MSSSPDHNLLQPPRRQLNPDHVIPLTPHIRPPFAHYQSSSTLPPTPHTPYSPRSPSRTSSGTPTTKLRPYLSLFPRILLTLFSPCLLPMILTIAHLIQNRSSTASLAASAKQSVLSACSGLAKGAASIQTMPRYLAMQTNEEMVRATQASIRAVGSMLMDAVKIIEVVVNFIVETYRSLLLCTIELAVRGTLEIVIHAVEVITDGITTSLNAIRTSIQSDISSANRLIQSAVDGVNSLFGSDIDVPEFSIPSLDFLANVTVPTDFEDSLIKLNATLPTLSQLKDKMEAIISIPFEALIKEINETRIEMADSFNSTMLPVPSLSSLAADKANGLQTELCTGLDTSLIDDTANALHKLSNVAIGLMFLLLFCIWAALAIWEWRKWRAMQAAVEAVEDEWRRENTVDAWRMVAIVEHPVLEKYASGILARVAPSQRTRTNLRWFLSYLAHPTCLALLFISLLGFLSIQFQLVALDALKAHARENANATVAASTNSLTTKLNAAALQSSKEYAAQYNEAIGRYQQRIDDELFGSWLNTTATTLNTTLVEFYNDVENVLNTTFGGTILFNPINTFMYCILGSKIDNLEKGLTWIRDHAHIDLPTLPDDILMLSDSSINEIATPIASAAVGSGSGEDEQEDEGVVGSLISHFESALKVERTFYAIMLGVWLTLFLIGLIIVFWNSGGRDKYAAWRRTAPSDNDDNSPSKSRWIPWIKETHPIYDTYAEKRFRGTTPTNADIPRIIEPDAHNVTAGQDEKSYFNYPDQSTRRPFVPRKGTFGSTISSLAAPGQAFLKITGRKISTTSNRDDNDHSEHLVEQGAATSEKYNSPFSDPQPERPETPQPFWVNRFYGVVDGVKGLLPTRGQRHGAALARNGSQRTEKSFGASQVPTAVTMGRDWPTDNDCTAPPEKGGRTQEPRWTMVDPQSIGRALDSGPGDSRYPPLNHTPTQPSHPIAGYAAHSVYPRPMSRAPTLGEGMILPRSNPFADRPPSLPPKPPSKSDAHLENKHDSVDYLASESGSGDEYADADVDAETGYDSDDRHGGAGGILSPASSSNSYFAAEPRMVSANRIHVGHGRSYSQEHGKEGKGTMALAEILQELQEKKFQESQGHRGIEDPFVDGRS</sequence>
<dbReference type="AlphaFoldDB" id="A0A1B9GXH3"/>
<keyword evidence="13" id="KW-1185">Reference proteome</keyword>
<dbReference type="PANTHER" id="PTHR31030">
    <property type="entry name" value="PLASMA MEMBRANE FUSION PROTEIN PRM1"/>
    <property type="match status" value="1"/>
</dbReference>
<feature type="compositionally biased region" description="Polar residues" evidence="11">
    <location>
        <begin position="816"/>
        <end position="827"/>
    </location>
</feature>
<feature type="region of interest" description="Disordered" evidence="11">
    <location>
        <begin position="889"/>
        <end position="913"/>
    </location>
</feature>
<dbReference type="GO" id="GO:0005886">
    <property type="term" value="C:plasma membrane"/>
    <property type="evidence" value="ECO:0007669"/>
    <property type="project" value="UniProtKB-SubCell"/>
</dbReference>
<evidence type="ECO:0000313" key="12">
    <source>
        <dbReference type="EMBL" id="OCF35734.1"/>
    </source>
</evidence>
<feature type="region of interest" description="Disordered" evidence="11">
    <location>
        <begin position="927"/>
        <end position="946"/>
    </location>
</feature>
<evidence type="ECO:0000256" key="2">
    <source>
        <dbReference type="ARBA" id="ARBA00004651"/>
    </source>
</evidence>
<reference evidence="13" key="2">
    <citation type="submission" date="2013-12" db="EMBL/GenBank/DDBJ databases">
        <title>Evolution of pathogenesis and genome organization in the Tremellales.</title>
        <authorList>
            <person name="Cuomo C."/>
            <person name="Litvintseva A."/>
            <person name="Heitman J."/>
            <person name="Chen Y."/>
            <person name="Sun S."/>
            <person name="Springer D."/>
            <person name="Dromer F."/>
            <person name="Young S."/>
            <person name="Zeng Q."/>
            <person name="Chapman S."/>
            <person name="Gujja S."/>
            <person name="Saif S."/>
            <person name="Birren B."/>
        </authorList>
    </citation>
    <scope>NUCLEOTIDE SEQUENCE [LARGE SCALE GENOMIC DNA]</scope>
    <source>
        <strain evidence="13">BCC8398</strain>
    </source>
</reference>
<proteinExistence type="inferred from homology"/>
<dbReference type="PANTHER" id="PTHR31030:SF1">
    <property type="entry name" value="PLASMA MEMBRANE FUSION PROTEIN PRM1"/>
    <property type="match status" value="1"/>
</dbReference>
<dbReference type="STRING" id="1296120.A0A1B9GXH3"/>
<feature type="compositionally biased region" description="Basic and acidic residues" evidence="11">
    <location>
        <begin position="801"/>
        <end position="812"/>
    </location>
</feature>
<keyword evidence="5 10" id="KW-0812">Transmembrane</keyword>
<keyword evidence="8 10" id="KW-0472">Membrane</keyword>
<comment type="similarity">
    <text evidence="3 10">Belongs to the PRM1 family.</text>
</comment>
<evidence type="ECO:0000256" key="4">
    <source>
        <dbReference type="ARBA" id="ARBA00022475"/>
    </source>
</evidence>
<feature type="transmembrane region" description="Helical" evidence="10">
    <location>
        <begin position="359"/>
        <end position="378"/>
    </location>
</feature>
<gene>
    <name evidence="12" type="ORF">I316_02789</name>
</gene>
<feature type="region of interest" description="Disordered" evidence="11">
    <location>
        <begin position="1"/>
        <end position="65"/>
    </location>
</feature>
<evidence type="ECO:0000256" key="1">
    <source>
        <dbReference type="ARBA" id="ARBA00002512"/>
    </source>
</evidence>
<evidence type="ECO:0000256" key="6">
    <source>
        <dbReference type="ARBA" id="ARBA00022971"/>
    </source>
</evidence>
<dbReference type="GO" id="GO:0043332">
    <property type="term" value="C:mating projection tip"/>
    <property type="evidence" value="ECO:0007669"/>
    <property type="project" value="UniProtKB-UniRule"/>
</dbReference>
<feature type="region of interest" description="Disordered" evidence="11">
    <location>
        <begin position="1099"/>
        <end position="1118"/>
    </location>
</feature>
<evidence type="ECO:0000256" key="9">
    <source>
        <dbReference type="ARBA" id="ARBA00023180"/>
    </source>
</evidence>
<feature type="compositionally biased region" description="Low complexity" evidence="11">
    <location>
        <begin position="50"/>
        <end position="65"/>
    </location>
</feature>
<dbReference type="InterPro" id="IPR026777">
    <property type="entry name" value="PRM1"/>
</dbReference>
<organism evidence="12 13">
    <name type="scientific">Kwoniella heveanensis BCC8398</name>
    <dbReference type="NCBI Taxonomy" id="1296120"/>
    <lineage>
        <taxon>Eukaryota</taxon>
        <taxon>Fungi</taxon>
        <taxon>Dikarya</taxon>
        <taxon>Basidiomycota</taxon>
        <taxon>Agaricomycotina</taxon>
        <taxon>Tremellomycetes</taxon>
        <taxon>Tremellales</taxon>
        <taxon>Cryptococcaceae</taxon>
        <taxon>Kwoniella</taxon>
    </lineage>
</organism>
<keyword evidence="7 10" id="KW-1133">Transmembrane helix</keyword>
<feature type="transmembrane region" description="Helical" evidence="10">
    <location>
        <begin position="441"/>
        <end position="462"/>
    </location>
</feature>
<dbReference type="OrthoDB" id="10248838at2759"/>
<dbReference type="GO" id="GO:0032220">
    <property type="term" value="P:plasma membrane fusion involved in cytogamy"/>
    <property type="evidence" value="ECO:0007669"/>
    <property type="project" value="TreeGrafter"/>
</dbReference>
<name>A0A1B9GXH3_9TREE</name>
<keyword evidence="6 10" id="KW-0184">Conjugation</keyword>
<comment type="subcellular location">
    <subcellularLocation>
        <location evidence="2 10">Cell membrane</location>
        <topology evidence="2 10">Multi-pass membrane protein</topology>
    </subcellularLocation>
</comment>
<feature type="region of interest" description="Disordered" evidence="11">
    <location>
        <begin position="798"/>
        <end position="839"/>
    </location>
</feature>
<evidence type="ECO:0000256" key="3">
    <source>
        <dbReference type="ARBA" id="ARBA00010780"/>
    </source>
</evidence>
<evidence type="ECO:0000256" key="10">
    <source>
        <dbReference type="RuleBase" id="RU366035"/>
    </source>
</evidence>
<evidence type="ECO:0000256" key="11">
    <source>
        <dbReference type="SAM" id="MobiDB-lite"/>
    </source>
</evidence>
<evidence type="ECO:0000256" key="8">
    <source>
        <dbReference type="ARBA" id="ARBA00023136"/>
    </source>
</evidence>
<evidence type="ECO:0000256" key="5">
    <source>
        <dbReference type="ARBA" id="ARBA00022692"/>
    </source>
</evidence>
<evidence type="ECO:0000313" key="13">
    <source>
        <dbReference type="Proteomes" id="UP000092666"/>
    </source>
</evidence>
<keyword evidence="4 10" id="KW-1003">Cell membrane</keyword>
<reference evidence="12 13" key="1">
    <citation type="submission" date="2013-07" db="EMBL/GenBank/DDBJ databases">
        <title>The Genome Sequence of Cryptococcus heveanensis BCC8398.</title>
        <authorList>
            <consortium name="The Broad Institute Genome Sequencing Platform"/>
            <person name="Cuomo C."/>
            <person name="Litvintseva A."/>
            <person name="Chen Y."/>
            <person name="Heitman J."/>
            <person name="Sun S."/>
            <person name="Springer D."/>
            <person name="Dromer F."/>
            <person name="Young S.K."/>
            <person name="Zeng Q."/>
            <person name="Gargeya S."/>
            <person name="Fitzgerald M."/>
            <person name="Abouelleil A."/>
            <person name="Alvarado L."/>
            <person name="Berlin A.M."/>
            <person name="Chapman S.B."/>
            <person name="Dewar J."/>
            <person name="Goldberg J."/>
            <person name="Griggs A."/>
            <person name="Gujja S."/>
            <person name="Hansen M."/>
            <person name="Howarth C."/>
            <person name="Imamovic A."/>
            <person name="Larimer J."/>
            <person name="McCowan C."/>
            <person name="Murphy C."/>
            <person name="Pearson M."/>
            <person name="Priest M."/>
            <person name="Roberts A."/>
            <person name="Saif S."/>
            <person name="Shea T."/>
            <person name="Sykes S."/>
            <person name="Wortman J."/>
            <person name="Nusbaum C."/>
            <person name="Birren B."/>
        </authorList>
    </citation>
    <scope>NUCLEOTIDE SEQUENCE [LARGE SCALE GENOMIC DNA]</scope>
    <source>
        <strain evidence="12 13">BCC8398</strain>
    </source>
</reference>
<feature type="transmembrane region" description="Helical" evidence="10">
    <location>
        <begin position="656"/>
        <end position="677"/>
    </location>
</feature>
<keyword evidence="9" id="KW-0325">Glycoprotein</keyword>